<dbReference type="InterPro" id="IPR041583">
    <property type="entry name" value="TetR_C_31"/>
</dbReference>
<dbReference type="InterPro" id="IPR036271">
    <property type="entry name" value="Tet_transcr_reg_TetR-rel_C_sf"/>
</dbReference>
<dbReference type="Gene3D" id="1.10.357.10">
    <property type="entry name" value="Tetracycline Repressor, domain 2"/>
    <property type="match status" value="1"/>
</dbReference>
<evidence type="ECO:0000256" key="1">
    <source>
        <dbReference type="ARBA" id="ARBA00023125"/>
    </source>
</evidence>
<dbReference type="OrthoDB" id="3196926at2"/>
<dbReference type="AlphaFoldDB" id="A0A0B9AXI3"/>
<dbReference type="SUPFAM" id="SSF48498">
    <property type="entry name" value="Tetracyclin repressor-like, C-terminal domain"/>
    <property type="match status" value="1"/>
</dbReference>
<dbReference type="InterPro" id="IPR050109">
    <property type="entry name" value="HTH-type_TetR-like_transc_reg"/>
</dbReference>
<evidence type="ECO:0000313" key="4">
    <source>
        <dbReference type="EMBL" id="KHS54068.1"/>
    </source>
</evidence>
<organism evidence="4 5">
    <name type="scientific">Brevibacterium linens</name>
    <dbReference type="NCBI Taxonomy" id="1703"/>
    <lineage>
        <taxon>Bacteria</taxon>
        <taxon>Bacillati</taxon>
        <taxon>Actinomycetota</taxon>
        <taxon>Actinomycetes</taxon>
        <taxon>Micrococcales</taxon>
        <taxon>Brevibacteriaceae</taxon>
        <taxon>Brevibacterium</taxon>
    </lineage>
</organism>
<gene>
    <name evidence="4" type="ORF">AE0388_0275</name>
</gene>
<dbReference type="PRINTS" id="PR00455">
    <property type="entry name" value="HTHTETR"/>
</dbReference>
<dbReference type="InterPro" id="IPR009057">
    <property type="entry name" value="Homeodomain-like_sf"/>
</dbReference>
<dbReference type="PATRIC" id="fig|1703.6.peg.160"/>
<keyword evidence="5" id="KW-1185">Reference proteome</keyword>
<dbReference type="EMBL" id="JTJZ01000011">
    <property type="protein sequence ID" value="KHS54068.1"/>
    <property type="molecule type" value="Genomic_DNA"/>
</dbReference>
<evidence type="ECO:0000256" key="2">
    <source>
        <dbReference type="PROSITE-ProRule" id="PRU00335"/>
    </source>
</evidence>
<evidence type="ECO:0000259" key="3">
    <source>
        <dbReference type="PROSITE" id="PS50977"/>
    </source>
</evidence>
<accession>A0A0B9AXI3</accession>
<sequence>MSAAPQTDALTPPRLTTGARRILETAGELFYAHGIHAVGVDTIAAESGITKRTLYNRFESKDGLVVAYLQFRHDAWWQRLESRLEHLGDGKEASERVMAVFDSYTLDSQSADRGCGFINAAAELPDAHPGRAVIRAHKQRVVELISGCLEDSGIPDPFELAEHIFLILEGAMVHFGIDGDDRRLRRARELVSRLLA</sequence>
<dbReference type="Pfam" id="PF17940">
    <property type="entry name" value="TetR_C_31"/>
    <property type="match status" value="1"/>
</dbReference>
<dbReference type="InterPro" id="IPR001647">
    <property type="entry name" value="HTH_TetR"/>
</dbReference>
<feature type="DNA-binding region" description="H-T-H motif" evidence="2">
    <location>
        <begin position="39"/>
        <end position="58"/>
    </location>
</feature>
<dbReference type="Pfam" id="PF00440">
    <property type="entry name" value="TetR_N"/>
    <property type="match status" value="1"/>
</dbReference>
<comment type="caution">
    <text evidence="4">The sequence shown here is derived from an EMBL/GenBank/DDBJ whole genome shotgun (WGS) entry which is preliminary data.</text>
</comment>
<dbReference type="PANTHER" id="PTHR30055:SF200">
    <property type="entry name" value="HTH-TYPE TRANSCRIPTIONAL REPRESSOR BDCR"/>
    <property type="match status" value="1"/>
</dbReference>
<dbReference type="SUPFAM" id="SSF46689">
    <property type="entry name" value="Homeodomain-like"/>
    <property type="match status" value="1"/>
</dbReference>
<dbReference type="GO" id="GO:0003700">
    <property type="term" value="F:DNA-binding transcription factor activity"/>
    <property type="evidence" value="ECO:0007669"/>
    <property type="project" value="TreeGrafter"/>
</dbReference>
<keyword evidence="1 2" id="KW-0238">DNA-binding</keyword>
<dbReference type="RefSeq" id="WP_052239663.1">
    <property type="nucleotide sequence ID" value="NZ_JBCLTJ010000006.1"/>
</dbReference>
<reference evidence="4 5" key="1">
    <citation type="submission" date="2014-11" db="EMBL/GenBank/DDBJ databases">
        <title>Draft Genome Sequence of Brevibacterium linens AE038-8.</title>
        <authorList>
            <person name="Maizel D."/>
            <person name="Utturkar S.M."/>
            <person name="Brown S.D."/>
            <person name="Ferrero M."/>
            <person name="Rosen B.P."/>
        </authorList>
    </citation>
    <scope>NUCLEOTIDE SEQUENCE [LARGE SCALE GENOMIC DNA]</scope>
    <source>
        <strain evidence="4 5">AE038-8</strain>
    </source>
</reference>
<protein>
    <submittedName>
        <fullName evidence="4">Transcriptional regulator, TetR family</fullName>
    </submittedName>
</protein>
<proteinExistence type="predicted"/>
<dbReference type="GO" id="GO:0000976">
    <property type="term" value="F:transcription cis-regulatory region binding"/>
    <property type="evidence" value="ECO:0007669"/>
    <property type="project" value="TreeGrafter"/>
</dbReference>
<evidence type="ECO:0000313" key="5">
    <source>
        <dbReference type="Proteomes" id="UP000031488"/>
    </source>
</evidence>
<feature type="domain" description="HTH tetR-type" evidence="3">
    <location>
        <begin position="16"/>
        <end position="76"/>
    </location>
</feature>
<dbReference type="PANTHER" id="PTHR30055">
    <property type="entry name" value="HTH-TYPE TRANSCRIPTIONAL REGULATOR RUTR"/>
    <property type="match status" value="1"/>
</dbReference>
<name>A0A0B9AXI3_BRELN</name>
<dbReference type="Proteomes" id="UP000031488">
    <property type="component" value="Unassembled WGS sequence"/>
</dbReference>
<dbReference type="PROSITE" id="PS50977">
    <property type="entry name" value="HTH_TETR_2"/>
    <property type="match status" value="1"/>
</dbReference>